<dbReference type="AlphaFoldDB" id="A0A0C3NG25"/>
<organism evidence="1 2">
    <name type="scientific">Pisolithus tinctorius Marx 270</name>
    <dbReference type="NCBI Taxonomy" id="870435"/>
    <lineage>
        <taxon>Eukaryota</taxon>
        <taxon>Fungi</taxon>
        <taxon>Dikarya</taxon>
        <taxon>Basidiomycota</taxon>
        <taxon>Agaricomycotina</taxon>
        <taxon>Agaricomycetes</taxon>
        <taxon>Agaricomycetidae</taxon>
        <taxon>Boletales</taxon>
        <taxon>Sclerodermatineae</taxon>
        <taxon>Pisolithaceae</taxon>
        <taxon>Pisolithus</taxon>
    </lineage>
</organism>
<accession>A0A0C3NG25</accession>
<sequence>NWLCTKALWDRWEEELELLTLETGWPQKFFLHKEKFWSGRHMEALAVGNTGFACYSARQSQMYRDLAGTLGCTSR</sequence>
<evidence type="ECO:0000313" key="2">
    <source>
        <dbReference type="Proteomes" id="UP000054217"/>
    </source>
</evidence>
<name>A0A0C3NG25_PISTI</name>
<proteinExistence type="predicted"/>
<reference evidence="2" key="2">
    <citation type="submission" date="2015-01" db="EMBL/GenBank/DDBJ databases">
        <title>Evolutionary Origins and Diversification of the Mycorrhizal Mutualists.</title>
        <authorList>
            <consortium name="DOE Joint Genome Institute"/>
            <consortium name="Mycorrhizal Genomics Consortium"/>
            <person name="Kohler A."/>
            <person name="Kuo A."/>
            <person name="Nagy L.G."/>
            <person name="Floudas D."/>
            <person name="Copeland A."/>
            <person name="Barry K.W."/>
            <person name="Cichocki N."/>
            <person name="Veneault-Fourrey C."/>
            <person name="LaButti K."/>
            <person name="Lindquist E.A."/>
            <person name="Lipzen A."/>
            <person name="Lundell T."/>
            <person name="Morin E."/>
            <person name="Murat C."/>
            <person name="Riley R."/>
            <person name="Ohm R."/>
            <person name="Sun H."/>
            <person name="Tunlid A."/>
            <person name="Henrissat B."/>
            <person name="Grigoriev I.V."/>
            <person name="Hibbett D.S."/>
            <person name="Martin F."/>
        </authorList>
    </citation>
    <scope>NUCLEOTIDE SEQUENCE [LARGE SCALE GENOMIC DNA]</scope>
    <source>
        <strain evidence="2">Marx 270</strain>
    </source>
</reference>
<protein>
    <submittedName>
        <fullName evidence="1">Uncharacterized protein</fullName>
    </submittedName>
</protein>
<dbReference type="Proteomes" id="UP000054217">
    <property type="component" value="Unassembled WGS sequence"/>
</dbReference>
<dbReference type="InParanoid" id="A0A0C3NG25"/>
<evidence type="ECO:0000313" key="1">
    <source>
        <dbReference type="EMBL" id="KIN94700.1"/>
    </source>
</evidence>
<dbReference type="HOGENOM" id="CLU_003703_6_1_1"/>
<feature type="non-terminal residue" evidence="1">
    <location>
        <position position="1"/>
    </location>
</feature>
<dbReference type="STRING" id="870435.A0A0C3NG25"/>
<dbReference type="EMBL" id="KN832089">
    <property type="protein sequence ID" value="KIN94700.1"/>
    <property type="molecule type" value="Genomic_DNA"/>
</dbReference>
<keyword evidence="2" id="KW-1185">Reference proteome</keyword>
<dbReference type="OrthoDB" id="2626781at2759"/>
<reference evidence="1 2" key="1">
    <citation type="submission" date="2014-04" db="EMBL/GenBank/DDBJ databases">
        <authorList>
            <consortium name="DOE Joint Genome Institute"/>
            <person name="Kuo A."/>
            <person name="Kohler A."/>
            <person name="Costa M.D."/>
            <person name="Nagy L.G."/>
            <person name="Floudas D."/>
            <person name="Copeland A."/>
            <person name="Barry K.W."/>
            <person name="Cichocki N."/>
            <person name="Veneault-Fourrey C."/>
            <person name="LaButti K."/>
            <person name="Lindquist E.A."/>
            <person name="Lipzen A."/>
            <person name="Lundell T."/>
            <person name="Morin E."/>
            <person name="Murat C."/>
            <person name="Sun H."/>
            <person name="Tunlid A."/>
            <person name="Henrissat B."/>
            <person name="Grigoriev I.V."/>
            <person name="Hibbett D.S."/>
            <person name="Martin F."/>
            <person name="Nordberg H.P."/>
            <person name="Cantor M.N."/>
            <person name="Hua S.X."/>
        </authorList>
    </citation>
    <scope>NUCLEOTIDE SEQUENCE [LARGE SCALE GENOMIC DNA]</scope>
    <source>
        <strain evidence="1 2">Marx 270</strain>
    </source>
</reference>
<gene>
    <name evidence="1" type="ORF">M404DRAFT_167621</name>
</gene>